<dbReference type="Pfam" id="PF09084">
    <property type="entry name" value="NMT1"/>
    <property type="match status" value="1"/>
</dbReference>
<evidence type="ECO:0000313" key="7">
    <source>
        <dbReference type="Proteomes" id="UP000051184"/>
    </source>
</evidence>
<dbReference type="GO" id="GO:0042597">
    <property type="term" value="C:periplasmic space"/>
    <property type="evidence" value="ECO:0007669"/>
    <property type="project" value="UniProtKB-SubCell"/>
</dbReference>
<evidence type="ECO:0000313" key="6">
    <source>
        <dbReference type="EMBL" id="CUK26731.1"/>
    </source>
</evidence>
<proteinExistence type="inferred from homology"/>
<protein>
    <submittedName>
        <fullName evidence="6">Alkanesulfonate transporter substrate-binding subunit</fullName>
    </submittedName>
</protein>
<feature type="signal peptide" evidence="4">
    <location>
        <begin position="1"/>
        <end position="28"/>
    </location>
</feature>
<evidence type="ECO:0000256" key="2">
    <source>
        <dbReference type="ARBA" id="ARBA00010742"/>
    </source>
</evidence>
<name>A0A0P1IT61_9RHOB</name>
<comment type="similarity">
    <text evidence="2">Belongs to the bacterial solute-binding protein SsuA/TauA family.</text>
</comment>
<sequence>MGNDMKITKLLSATALSLGVLTAAAPLAAEEKTEFKLAWSIYVGWMPWGYLEDSGIMDKWADKYGIDVEIVQFNDYIESINQYTAGAFDGVSATNMDTLSIPSGGGVDTTALIVGDYSNGNDAVIMKGEGGLADLKGKPVNLVELSVSHYLLARGLDSVGLEESDLDGVINTSDADMIAAYATDDVDAVVTWNPLVSEITGSNPTANVLFDSSDIPGEILDLMVVNTETLAGNPSFGKAVAGAWYELMSLMAAGDEAALTAMAEASGTDLAGYKAQLAATEMFYDPAAAVAQSTSADLPTTMTSVAEFLFDKGILGEGAPSADFVGIAYPDGSTTGDAGNVKFRFDTTYMQMAADGAL</sequence>
<evidence type="ECO:0000259" key="5">
    <source>
        <dbReference type="Pfam" id="PF09084"/>
    </source>
</evidence>
<dbReference type="AlphaFoldDB" id="A0A0P1IT61"/>
<dbReference type="PANTHER" id="PTHR30024">
    <property type="entry name" value="ALIPHATIC SULFONATES-BINDING PROTEIN-RELATED"/>
    <property type="match status" value="1"/>
</dbReference>
<reference evidence="7" key="1">
    <citation type="submission" date="2015-09" db="EMBL/GenBank/DDBJ databases">
        <authorList>
            <person name="Rodrigo-Torres Lidia"/>
            <person name="Arahal R.David."/>
        </authorList>
    </citation>
    <scope>NUCLEOTIDE SEQUENCE [LARGE SCALE GENOMIC DNA]</scope>
    <source>
        <strain evidence="7">CECT 5114</strain>
    </source>
</reference>
<organism evidence="6 7">
    <name type="scientific">Cognatishimia activa</name>
    <dbReference type="NCBI Taxonomy" id="1715691"/>
    <lineage>
        <taxon>Bacteria</taxon>
        <taxon>Pseudomonadati</taxon>
        <taxon>Pseudomonadota</taxon>
        <taxon>Alphaproteobacteria</taxon>
        <taxon>Rhodobacterales</taxon>
        <taxon>Paracoccaceae</taxon>
        <taxon>Cognatishimia</taxon>
    </lineage>
</organism>
<dbReference type="SUPFAM" id="SSF53850">
    <property type="entry name" value="Periplasmic binding protein-like II"/>
    <property type="match status" value="1"/>
</dbReference>
<dbReference type="Gene3D" id="3.40.190.10">
    <property type="entry name" value="Periplasmic binding protein-like II"/>
    <property type="match status" value="2"/>
</dbReference>
<dbReference type="InterPro" id="IPR017793">
    <property type="entry name" value="ABC_transptr_urea-assoc_sub-bd"/>
</dbReference>
<dbReference type="EMBL" id="CYUE01000020">
    <property type="protein sequence ID" value="CUK26731.1"/>
    <property type="molecule type" value="Genomic_DNA"/>
</dbReference>
<evidence type="ECO:0000256" key="1">
    <source>
        <dbReference type="ARBA" id="ARBA00004418"/>
    </source>
</evidence>
<gene>
    <name evidence="6" type="ORF">TA5114_02548</name>
</gene>
<dbReference type="InterPro" id="IPR015168">
    <property type="entry name" value="SsuA/THI5"/>
</dbReference>
<evidence type="ECO:0000256" key="4">
    <source>
        <dbReference type="SAM" id="SignalP"/>
    </source>
</evidence>
<dbReference type="Proteomes" id="UP000051184">
    <property type="component" value="Unassembled WGS sequence"/>
</dbReference>
<dbReference type="PANTHER" id="PTHR30024:SF47">
    <property type="entry name" value="TAURINE-BINDING PERIPLASMIC PROTEIN"/>
    <property type="match status" value="1"/>
</dbReference>
<keyword evidence="3 4" id="KW-0732">Signal</keyword>
<feature type="chain" id="PRO_5006065592" evidence="4">
    <location>
        <begin position="29"/>
        <end position="358"/>
    </location>
</feature>
<comment type="subcellular location">
    <subcellularLocation>
        <location evidence="1">Periplasm</location>
    </subcellularLocation>
</comment>
<accession>A0A0P1IT61</accession>
<evidence type="ECO:0000256" key="3">
    <source>
        <dbReference type="ARBA" id="ARBA00022729"/>
    </source>
</evidence>
<dbReference type="STRING" id="1715691.TA5113_01377"/>
<dbReference type="NCBIfam" id="TIGR03427">
    <property type="entry name" value="ABC_peri_uca"/>
    <property type="match status" value="1"/>
</dbReference>
<feature type="domain" description="SsuA/THI5-like" evidence="5">
    <location>
        <begin position="63"/>
        <end position="237"/>
    </location>
</feature>
<keyword evidence="7" id="KW-1185">Reference proteome</keyword>